<keyword evidence="1" id="KW-0175">Coiled coil</keyword>
<gene>
    <name evidence="4 5 6" type="primary">LOC119640137</name>
</gene>
<organism evidence="3 6">
    <name type="scientific">Glossina fuscipes</name>
    <dbReference type="NCBI Taxonomy" id="7396"/>
    <lineage>
        <taxon>Eukaryota</taxon>
        <taxon>Metazoa</taxon>
        <taxon>Ecdysozoa</taxon>
        <taxon>Arthropoda</taxon>
        <taxon>Hexapoda</taxon>
        <taxon>Insecta</taxon>
        <taxon>Pterygota</taxon>
        <taxon>Neoptera</taxon>
        <taxon>Endopterygota</taxon>
        <taxon>Diptera</taxon>
        <taxon>Brachycera</taxon>
        <taxon>Muscomorpha</taxon>
        <taxon>Hippoboscoidea</taxon>
        <taxon>Glossinidae</taxon>
        <taxon>Glossina</taxon>
    </lineage>
</organism>
<dbReference type="GO" id="GO:2001224">
    <property type="term" value="P:positive regulation of neuron migration"/>
    <property type="evidence" value="ECO:0007669"/>
    <property type="project" value="TreeGrafter"/>
</dbReference>
<evidence type="ECO:0000256" key="1">
    <source>
        <dbReference type="SAM" id="Coils"/>
    </source>
</evidence>
<dbReference type="RefSeq" id="XP_037893902.1">
    <property type="nucleotide sequence ID" value="XM_038037974.1"/>
</dbReference>
<evidence type="ECO:0000313" key="6">
    <source>
        <dbReference type="RefSeq" id="XP_037893903.1"/>
    </source>
</evidence>
<sequence>MERRGRIPVAKFRTQEGKTRSRSRVRDPDYNEQDPETDLFTLLEDNIALKEDNKALKVQLEEDKKSQNDLKDENTKLAEQLQNIKKQNNVIESDLKEMTIKFDKSQIERNALDKLHKMQCEKINSLTLELKQLERNSLTSSFTEVNTITVSPNFTSKLLKALPTPASTSEMESIVEVNEVPSTVLTSGLLEKLVDEFSALKNSFNLVELQLYEANEKISELLETQHHMEQENETLRVENGNLTKVAKLLTENMKESVETSKKMEAALIKLKQRNDELTAKNRDLIDGPTSPSPTNIKENEEFEQIKEEVESQNRDHGERIVEMQHLMEAAIQKNTNDELKTLQLRLSILENELQQAIARAELAESELEKYRVNEKEQNAFRPPTPPPMPSILLYNAAMTTTMPVCRLMQHKQHQSNNQVSSLSTVVATTTTASTTATTNNNNDSNNNNNNNVAVTVTEVNSSCNSVSGIIPRDESILRNKPNNVRSKHKIIDTVKQLLKPETATGLDALVNELKSGSVTLRRCRRKTGTNEALQEMFQILEISQQQNRQSTICINMNSP</sequence>
<accession>A0A9C5Z8C0</accession>
<feature type="coiled-coil region" evidence="1">
    <location>
        <begin position="53"/>
        <end position="136"/>
    </location>
</feature>
<dbReference type="GO" id="GO:0048812">
    <property type="term" value="P:neuron projection morphogenesis"/>
    <property type="evidence" value="ECO:0007669"/>
    <property type="project" value="TreeGrafter"/>
</dbReference>
<dbReference type="GeneID" id="119640137"/>
<dbReference type="GO" id="GO:0005737">
    <property type="term" value="C:cytoplasm"/>
    <property type="evidence" value="ECO:0007669"/>
    <property type="project" value="TreeGrafter"/>
</dbReference>
<dbReference type="RefSeq" id="XP_037893903.1">
    <property type="nucleotide sequence ID" value="XM_038037975.1"/>
</dbReference>
<evidence type="ECO:0000313" key="3">
    <source>
        <dbReference type="Proteomes" id="UP000092443"/>
    </source>
</evidence>
<feature type="coiled-coil region" evidence="1">
    <location>
        <begin position="218"/>
        <end position="373"/>
    </location>
</feature>
<reference evidence="4 5" key="1">
    <citation type="submission" date="2025-04" db="UniProtKB">
        <authorList>
            <consortium name="RefSeq"/>
        </authorList>
    </citation>
    <scope>IDENTIFICATION</scope>
    <source>
        <tissue evidence="4 5">Whole body pupa</tissue>
    </source>
</reference>
<dbReference type="AlphaFoldDB" id="A0A9C5Z8C0"/>
<feature type="region of interest" description="Disordered" evidence="2">
    <location>
        <begin position="1"/>
        <end position="35"/>
    </location>
</feature>
<dbReference type="KEGG" id="gfs:119640137"/>
<dbReference type="Proteomes" id="UP000092443">
    <property type="component" value="Unplaced"/>
</dbReference>
<feature type="compositionally biased region" description="Basic and acidic residues" evidence="2">
    <location>
        <begin position="13"/>
        <end position="29"/>
    </location>
</feature>
<protein>
    <submittedName>
        <fullName evidence="4 5">Uncharacterized protein PF11_0207 isoform X1</fullName>
    </submittedName>
</protein>
<dbReference type="GO" id="GO:0031252">
    <property type="term" value="C:cell leading edge"/>
    <property type="evidence" value="ECO:0007669"/>
    <property type="project" value="TreeGrafter"/>
</dbReference>
<evidence type="ECO:0000313" key="4">
    <source>
        <dbReference type="RefSeq" id="XP_037893901.1"/>
    </source>
</evidence>
<evidence type="ECO:0000313" key="5">
    <source>
        <dbReference type="RefSeq" id="XP_037893902.1"/>
    </source>
</evidence>
<dbReference type="InterPro" id="IPR024849">
    <property type="entry name" value="Shootin-1"/>
</dbReference>
<evidence type="ECO:0000256" key="2">
    <source>
        <dbReference type="SAM" id="MobiDB-lite"/>
    </source>
</evidence>
<name>A0A9C5Z8C0_9MUSC</name>
<dbReference type="RefSeq" id="XP_037893901.1">
    <property type="nucleotide sequence ID" value="XM_038037973.1"/>
</dbReference>
<dbReference type="GO" id="GO:0044295">
    <property type="term" value="C:axonal growth cone"/>
    <property type="evidence" value="ECO:0007669"/>
    <property type="project" value="TreeGrafter"/>
</dbReference>
<proteinExistence type="predicted"/>
<dbReference type="PANTHER" id="PTHR46606">
    <property type="entry name" value="SHOOTIN-1"/>
    <property type="match status" value="1"/>
</dbReference>
<dbReference type="PANTHER" id="PTHR46606:SF5">
    <property type="entry name" value="SHOOTIN-1"/>
    <property type="match status" value="1"/>
</dbReference>
<keyword evidence="3" id="KW-1185">Reference proteome</keyword>